<evidence type="ECO:0000256" key="1">
    <source>
        <dbReference type="SAM" id="Phobius"/>
    </source>
</evidence>
<evidence type="ECO:0000313" key="2">
    <source>
        <dbReference type="EMBL" id="OAY45404.1"/>
    </source>
</evidence>
<dbReference type="AlphaFoldDB" id="A0A2C9VKG2"/>
<sequence>MQVKNVPGTGNCRDIWINCVLDSYSSWLVVPFLAYSAMKIYSLDIQRLSFIAFL</sequence>
<gene>
    <name evidence="2" type="ORF">MANES_07G057700</name>
</gene>
<keyword evidence="1" id="KW-0472">Membrane</keyword>
<keyword evidence="1" id="KW-1133">Transmembrane helix</keyword>
<name>A0A2C9VKG2_MANES</name>
<feature type="transmembrane region" description="Helical" evidence="1">
    <location>
        <begin position="15"/>
        <end position="38"/>
    </location>
</feature>
<proteinExistence type="predicted"/>
<keyword evidence="1" id="KW-0812">Transmembrane</keyword>
<accession>A0A2C9VKG2</accession>
<organism evidence="2">
    <name type="scientific">Manihot esculenta</name>
    <name type="common">Cassava</name>
    <name type="synonym">Jatropha manihot</name>
    <dbReference type="NCBI Taxonomy" id="3983"/>
    <lineage>
        <taxon>Eukaryota</taxon>
        <taxon>Viridiplantae</taxon>
        <taxon>Streptophyta</taxon>
        <taxon>Embryophyta</taxon>
        <taxon>Tracheophyta</taxon>
        <taxon>Spermatophyta</taxon>
        <taxon>Magnoliopsida</taxon>
        <taxon>eudicotyledons</taxon>
        <taxon>Gunneridae</taxon>
        <taxon>Pentapetalae</taxon>
        <taxon>rosids</taxon>
        <taxon>fabids</taxon>
        <taxon>Malpighiales</taxon>
        <taxon>Euphorbiaceae</taxon>
        <taxon>Crotonoideae</taxon>
        <taxon>Manihoteae</taxon>
        <taxon>Manihot</taxon>
    </lineage>
</organism>
<reference evidence="2" key="1">
    <citation type="submission" date="2016-02" db="EMBL/GenBank/DDBJ databases">
        <title>WGS assembly of Manihot esculenta.</title>
        <authorList>
            <person name="Bredeson J.V."/>
            <person name="Prochnik S.E."/>
            <person name="Lyons J.B."/>
            <person name="Schmutz J."/>
            <person name="Grimwood J."/>
            <person name="Vrebalov J."/>
            <person name="Bart R.S."/>
            <person name="Amuge T."/>
            <person name="Ferguson M.E."/>
            <person name="Green R."/>
            <person name="Putnam N."/>
            <person name="Stites J."/>
            <person name="Rounsley S."/>
            <person name="Rokhsar D.S."/>
        </authorList>
    </citation>
    <scope>NUCLEOTIDE SEQUENCE [LARGE SCALE GENOMIC DNA]</scope>
    <source>
        <tissue evidence="2">Leaf</tissue>
    </source>
</reference>
<protein>
    <submittedName>
        <fullName evidence="2">Uncharacterized protein</fullName>
    </submittedName>
</protein>
<dbReference type="EMBL" id="CM004393">
    <property type="protein sequence ID" value="OAY45404.1"/>
    <property type="molecule type" value="Genomic_DNA"/>
</dbReference>